<dbReference type="Gene3D" id="3.90.190.10">
    <property type="entry name" value="Protein tyrosine phosphatase superfamily"/>
    <property type="match status" value="1"/>
</dbReference>
<gene>
    <name evidence="2" type="ORF">KIMC2_05250</name>
</gene>
<dbReference type="SUPFAM" id="SSF52799">
    <property type="entry name" value="(Phosphotyrosine protein) phosphatases II"/>
    <property type="match status" value="1"/>
</dbReference>
<evidence type="ECO:0008006" key="4">
    <source>
        <dbReference type="Google" id="ProtNLM"/>
    </source>
</evidence>
<dbReference type="Proteomes" id="UP001321804">
    <property type="component" value="Chromosome"/>
</dbReference>
<dbReference type="InterPro" id="IPR016130">
    <property type="entry name" value="Tyr_Pase_AS"/>
</dbReference>
<dbReference type="PANTHER" id="PTHR31126:SF1">
    <property type="entry name" value="TYROSINE SPECIFIC PROTEIN PHOSPHATASES DOMAIN-CONTAINING PROTEIN"/>
    <property type="match status" value="1"/>
</dbReference>
<evidence type="ECO:0000256" key="1">
    <source>
        <dbReference type="ARBA" id="ARBA00009580"/>
    </source>
</evidence>
<keyword evidence="3" id="KW-1185">Reference proteome</keyword>
<name>A0AAU9CXF8_9LACO</name>
<dbReference type="GO" id="GO:0004721">
    <property type="term" value="F:phosphoprotein phosphatase activity"/>
    <property type="evidence" value="ECO:0007669"/>
    <property type="project" value="InterPro"/>
</dbReference>
<proteinExistence type="inferred from homology"/>
<evidence type="ECO:0000313" key="3">
    <source>
        <dbReference type="Proteomes" id="UP001321804"/>
    </source>
</evidence>
<dbReference type="KEGG" id="xak:KIMC2_05250"/>
<sequence length="350" mass="40358">MQINSIIIIRSQKKIKGNLGVNYSGLAQISIYDNSAMQTAIYTGKINLQEGSFEMNDSFIEMRIFVKLTLKQDIYLGSTRHVRLDSLYNLRDLGGYQGNKGFVKWGVLYRSDALDHLNKNDLLYLKRLSVDTVVDFRSSEEIDRNPDLNIGEQHHYAIDPKAFAAAEASKVPNNKKHDQERVQDLEKLSETLTGRQKLKEMQSQMIVQMHDMVVKPISQKAYALFLQVVLNSDGPLIFHCQGGKDRTGWAAVILLRLLGINKDTIMQDYLLTKKYNKERNIKRMASYEQYTDNELVLNYLRSLQLSKPEYLESSFKALESLGTSIEDYVKKYLSFTAEEIKRLQDKYLEK</sequence>
<dbReference type="RefSeq" id="WP_317697759.1">
    <property type="nucleotide sequence ID" value="NZ_AP026801.1"/>
</dbReference>
<organism evidence="2 3">
    <name type="scientific">Xylocopilactobacillus apis</name>
    <dbReference type="NCBI Taxonomy" id="2932183"/>
    <lineage>
        <taxon>Bacteria</taxon>
        <taxon>Bacillati</taxon>
        <taxon>Bacillota</taxon>
        <taxon>Bacilli</taxon>
        <taxon>Lactobacillales</taxon>
        <taxon>Lactobacillaceae</taxon>
        <taxon>Xylocopilactobacillus</taxon>
    </lineage>
</organism>
<accession>A0AAU9CXF8</accession>
<dbReference type="PROSITE" id="PS00383">
    <property type="entry name" value="TYR_PHOSPHATASE_1"/>
    <property type="match status" value="1"/>
</dbReference>
<protein>
    <recommendedName>
        <fullName evidence="4">Protein-tyrosine-phosphatase</fullName>
    </recommendedName>
</protein>
<dbReference type="Pfam" id="PF13350">
    <property type="entry name" value="Y_phosphatase3"/>
    <property type="match status" value="1"/>
</dbReference>
<dbReference type="InterPro" id="IPR029021">
    <property type="entry name" value="Prot-tyrosine_phosphatase-like"/>
</dbReference>
<comment type="similarity">
    <text evidence="1">Belongs to the protein-tyrosine phosphatase family.</text>
</comment>
<evidence type="ECO:0000313" key="2">
    <source>
        <dbReference type="EMBL" id="BDR55963.1"/>
    </source>
</evidence>
<reference evidence="2 3" key="1">
    <citation type="journal article" date="2023" name="Microbiol. Spectr.">
        <title>Symbiosis of Carpenter Bees with Uncharacterized Lactic Acid Bacteria Showing NAD Auxotrophy.</title>
        <authorList>
            <person name="Kawasaki S."/>
            <person name="Ozawa K."/>
            <person name="Mori T."/>
            <person name="Yamamoto A."/>
            <person name="Ito M."/>
            <person name="Ohkuma M."/>
            <person name="Sakamoto M."/>
            <person name="Matsutani M."/>
        </authorList>
    </citation>
    <scope>NUCLEOTIDE SEQUENCE [LARGE SCALE GENOMIC DNA]</scope>
    <source>
        <strain evidence="2 3">KimC2</strain>
    </source>
</reference>
<dbReference type="InterPro" id="IPR026893">
    <property type="entry name" value="Tyr/Ser_Pase_IphP-type"/>
</dbReference>
<dbReference type="EMBL" id="AP026801">
    <property type="protein sequence ID" value="BDR55963.1"/>
    <property type="molecule type" value="Genomic_DNA"/>
</dbReference>
<dbReference type="AlphaFoldDB" id="A0AAU9CXF8"/>
<dbReference type="PANTHER" id="PTHR31126">
    <property type="entry name" value="TYROSINE-PROTEIN PHOSPHATASE"/>
    <property type="match status" value="1"/>
</dbReference>